<keyword evidence="1" id="KW-0175">Coiled coil</keyword>
<dbReference type="SUPFAM" id="SSF55073">
    <property type="entry name" value="Nucleotide cyclase"/>
    <property type="match status" value="1"/>
</dbReference>
<accession>A0AAE7GSN9</accession>
<dbReference type="InterPro" id="IPR001633">
    <property type="entry name" value="EAL_dom"/>
</dbReference>
<reference evidence="7" key="1">
    <citation type="submission" date="2020-06" db="EMBL/GenBank/DDBJ databases">
        <title>REHAB project genomes.</title>
        <authorList>
            <person name="Shaw L.P."/>
        </authorList>
    </citation>
    <scope>NUCLEOTIDE SEQUENCE [LARGE SCALE GENOMIC DNA]</scope>
    <source>
        <strain evidence="7">RHBSTW-00398</strain>
    </source>
</reference>
<keyword evidence="3" id="KW-0812">Transmembrane</keyword>
<gene>
    <name evidence="6" type="ORF">HV183_05450</name>
</gene>
<evidence type="ECO:0000256" key="3">
    <source>
        <dbReference type="SAM" id="Phobius"/>
    </source>
</evidence>
<organism evidence="6 7">
    <name type="scientific">Citrobacter freundii</name>
    <dbReference type="NCBI Taxonomy" id="546"/>
    <lineage>
        <taxon>Bacteria</taxon>
        <taxon>Pseudomonadati</taxon>
        <taxon>Pseudomonadota</taxon>
        <taxon>Gammaproteobacteria</taxon>
        <taxon>Enterobacterales</taxon>
        <taxon>Enterobacteriaceae</taxon>
        <taxon>Citrobacter</taxon>
        <taxon>Citrobacter freundii complex</taxon>
    </lineage>
</organism>
<dbReference type="Gene3D" id="3.20.20.450">
    <property type="entry name" value="EAL domain"/>
    <property type="match status" value="1"/>
</dbReference>
<dbReference type="CDD" id="cd01948">
    <property type="entry name" value="EAL"/>
    <property type="match status" value="1"/>
</dbReference>
<dbReference type="InterPro" id="IPR035919">
    <property type="entry name" value="EAL_sf"/>
</dbReference>
<dbReference type="CDD" id="cd01949">
    <property type="entry name" value="GGDEF"/>
    <property type="match status" value="1"/>
</dbReference>
<evidence type="ECO:0000259" key="5">
    <source>
        <dbReference type="PROSITE" id="PS50887"/>
    </source>
</evidence>
<dbReference type="SMART" id="SM00052">
    <property type="entry name" value="EAL"/>
    <property type="match status" value="1"/>
</dbReference>
<dbReference type="RefSeq" id="WP_181219046.1">
    <property type="nucleotide sequence ID" value="NZ_CP055538.1"/>
</dbReference>
<dbReference type="PROSITE" id="PS50887">
    <property type="entry name" value="GGDEF"/>
    <property type="match status" value="1"/>
</dbReference>
<dbReference type="SMART" id="SM00267">
    <property type="entry name" value="GGDEF"/>
    <property type="match status" value="1"/>
</dbReference>
<proteinExistence type="predicted"/>
<dbReference type="PANTHER" id="PTHR44757">
    <property type="entry name" value="DIGUANYLATE CYCLASE DGCP"/>
    <property type="match status" value="1"/>
</dbReference>
<protein>
    <submittedName>
        <fullName evidence="6">EAL domain-containing protein</fullName>
    </submittedName>
</protein>
<dbReference type="InterPro" id="IPR052155">
    <property type="entry name" value="Biofilm_reg_signaling"/>
</dbReference>
<evidence type="ECO:0000256" key="2">
    <source>
        <dbReference type="SAM" id="MobiDB-lite"/>
    </source>
</evidence>
<feature type="domain" description="GGDEF" evidence="5">
    <location>
        <begin position="255"/>
        <end position="386"/>
    </location>
</feature>
<dbReference type="InterPro" id="IPR043128">
    <property type="entry name" value="Rev_trsase/Diguanyl_cyclase"/>
</dbReference>
<feature type="transmembrane region" description="Helical" evidence="3">
    <location>
        <begin position="163"/>
        <end position="188"/>
    </location>
</feature>
<dbReference type="Proteomes" id="UP000510650">
    <property type="component" value="Chromosome"/>
</dbReference>
<dbReference type="Pfam" id="PF00563">
    <property type="entry name" value="EAL"/>
    <property type="match status" value="1"/>
</dbReference>
<keyword evidence="3" id="KW-1133">Transmembrane helix</keyword>
<dbReference type="PROSITE" id="PS50883">
    <property type="entry name" value="EAL"/>
    <property type="match status" value="1"/>
</dbReference>
<evidence type="ECO:0000313" key="6">
    <source>
        <dbReference type="EMBL" id="QLO12919.1"/>
    </source>
</evidence>
<sequence length="662" mass="74889">MNRILAGIIFSLFISTGYISYLVHERQQELQKLTHYTDSWSAAQLVSEYYRFESWLGLYTIDDSMNLDDVRLRLDIMLSQNDLMKEGELGHYIQNNEAHGELALQLENTLNYLDVHLEKMNRSELQTYLKKMHALDAPLGRLSSGALNKDVNSINSTNLKIQALYYIYSAISVLLIILSAILGVLIFYQNRNILQAHLQVKRLAEELQKSKEKLQIQNTKLEYDVYHDSLTEMNNRQLFWEDLNKTIETAGKNNSSVTVMLFDLDRFKEVNDTYGHDVGDSLLRQISHRLVSMSLTSDTLYRLGGDEFAFLSTGLTESHAVSRAQKICEFINQPYTIYNTIINITTCVGIVISETERRSDYLYKFADLALYEAKKEGSGKIKVFRQRMLDKLQESRTLEHDMAMAIANKEFVVYYQPIVDSFSREIYSYEALIRWIHPLKGLLSPDSFIPVAEKTGMINEMGKSVLEMACREAASWAVPAKISVNVSPVQLSSKAFAGIVLSILKETGLPADRLELEVTESSLFTDSNTPMNTLNRLRALGVKISIDDFGTGYSSLSRLSRLAFDKIKIDKSFVHSISTQEDALNIIKLITGMAKSLNMKAVAEGVETQEQLESLQALGCDFAQGYLFGKPQPGIDGKIRNGKSRTSLLTDNDDTLRSERGS</sequence>
<evidence type="ECO:0000313" key="7">
    <source>
        <dbReference type="Proteomes" id="UP000510650"/>
    </source>
</evidence>
<dbReference type="NCBIfam" id="TIGR00254">
    <property type="entry name" value="GGDEF"/>
    <property type="match status" value="1"/>
</dbReference>
<dbReference type="InterPro" id="IPR000160">
    <property type="entry name" value="GGDEF_dom"/>
</dbReference>
<dbReference type="PANTHER" id="PTHR44757:SF4">
    <property type="entry name" value="DIGUANYLATE CYCLASE DGCE-RELATED"/>
    <property type="match status" value="1"/>
</dbReference>
<dbReference type="EMBL" id="CP055538">
    <property type="protein sequence ID" value="QLO12919.1"/>
    <property type="molecule type" value="Genomic_DNA"/>
</dbReference>
<dbReference type="SUPFAM" id="SSF141868">
    <property type="entry name" value="EAL domain-like"/>
    <property type="match status" value="1"/>
</dbReference>
<dbReference type="InterPro" id="IPR029787">
    <property type="entry name" value="Nucleotide_cyclase"/>
</dbReference>
<dbReference type="AlphaFoldDB" id="A0AAE7GSN9"/>
<feature type="region of interest" description="Disordered" evidence="2">
    <location>
        <begin position="639"/>
        <end position="662"/>
    </location>
</feature>
<name>A0AAE7GSN9_CITFR</name>
<feature type="domain" description="EAL" evidence="4">
    <location>
        <begin position="395"/>
        <end position="645"/>
    </location>
</feature>
<dbReference type="Pfam" id="PF00990">
    <property type="entry name" value="GGDEF"/>
    <property type="match status" value="1"/>
</dbReference>
<feature type="transmembrane region" description="Helical" evidence="3">
    <location>
        <begin position="6"/>
        <end position="23"/>
    </location>
</feature>
<evidence type="ECO:0000256" key="1">
    <source>
        <dbReference type="SAM" id="Coils"/>
    </source>
</evidence>
<dbReference type="Gene3D" id="3.30.70.270">
    <property type="match status" value="1"/>
</dbReference>
<evidence type="ECO:0000259" key="4">
    <source>
        <dbReference type="PROSITE" id="PS50883"/>
    </source>
</evidence>
<keyword evidence="3" id="KW-0472">Membrane</keyword>
<feature type="coiled-coil region" evidence="1">
    <location>
        <begin position="193"/>
        <end position="224"/>
    </location>
</feature>